<evidence type="ECO:0000313" key="2">
    <source>
        <dbReference type="Proteomes" id="UP001472677"/>
    </source>
</evidence>
<gene>
    <name evidence="1" type="ORF">V6N12_051066</name>
</gene>
<comment type="caution">
    <text evidence="1">The sequence shown here is derived from an EMBL/GenBank/DDBJ whole genome shotgun (WGS) entry which is preliminary data.</text>
</comment>
<reference evidence="1 2" key="1">
    <citation type="journal article" date="2024" name="G3 (Bethesda)">
        <title>Genome assembly of Hibiscus sabdariffa L. provides insights into metabolisms of medicinal natural products.</title>
        <authorList>
            <person name="Kim T."/>
        </authorList>
    </citation>
    <scope>NUCLEOTIDE SEQUENCE [LARGE SCALE GENOMIC DNA]</scope>
    <source>
        <strain evidence="1">TK-2024</strain>
        <tissue evidence="1">Old leaves</tissue>
    </source>
</reference>
<name>A0ABR2GEJ1_9ROSI</name>
<dbReference type="EMBL" id="JBBPBM010000001">
    <property type="protein sequence ID" value="KAK8601225.1"/>
    <property type="molecule type" value="Genomic_DNA"/>
</dbReference>
<accession>A0ABR2GEJ1</accession>
<evidence type="ECO:0000313" key="1">
    <source>
        <dbReference type="EMBL" id="KAK8601225.1"/>
    </source>
</evidence>
<protein>
    <submittedName>
        <fullName evidence="1">Uncharacterized protein</fullName>
    </submittedName>
</protein>
<keyword evidence="2" id="KW-1185">Reference proteome</keyword>
<dbReference type="Proteomes" id="UP001472677">
    <property type="component" value="Unassembled WGS sequence"/>
</dbReference>
<organism evidence="1 2">
    <name type="scientific">Hibiscus sabdariffa</name>
    <name type="common">roselle</name>
    <dbReference type="NCBI Taxonomy" id="183260"/>
    <lineage>
        <taxon>Eukaryota</taxon>
        <taxon>Viridiplantae</taxon>
        <taxon>Streptophyta</taxon>
        <taxon>Embryophyta</taxon>
        <taxon>Tracheophyta</taxon>
        <taxon>Spermatophyta</taxon>
        <taxon>Magnoliopsida</taxon>
        <taxon>eudicotyledons</taxon>
        <taxon>Gunneridae</taxon>
        <taxon>Pentapetalae</taxon>
        <taxon>rosids</taxon>
        <taxon>malvids</taxon>
        <taxon>Malvales</taxon>
        <taxon>Malvaceae</taxon>
        <taxon>Malvoideae</taxon>
        <taxon>Hibiscus</taxon>
    </lineage>
</organism>
<sequence>MKWLHLMYHGALAAFSTLYVLGEEWGIWQSYEARVRLILSLIFENVGLLDLPLKGKSCGFASSIVWMGEAKSSFMGPLGLIDSNDAEVYGDVGHGASFQVGGWLLLCGQIRPICCCLLGVIFGKPTSEAVELLSRD</sequence>
<proteinExistence type="predicted"/>